<dbReference type="EMBL" id="ML735262">
    <property type="protein sequence ID" value="KAE8389703.1"/>
    <property type="molecule type" value="Genomic_DNA"/>
</dbReference>
<dbReference type="AlphaFoldDB" id="A0A5N7C7Z1"/>
<name>A0A5N7C7Z1_PETAA</name>
<evidence type="ECO:0000256" key="1">
    <source>
        <dbReference type="SAM" id="MobiDB-lite"/>
    </source>
</evidence>
<accession>A0A5N6GDR2</accession>
<feature type="region of interest" description="Disordered" evidence="1">
    <location>
        <begin position="38"/>
        <end position="76"/>
    </location>
</feature>
<sequence>MAVETDSSGNISMPTREGSLQSGNIFLHPHLADLRRTPFTESSHDLKIRERRVTSRMRESKNSADRRICKRPDSTS</sequence>
<reference evidence="2" key="1">
    <citation type="submission" date="2019-04" db="EMBL/GenBank/DDBJ databases">
        <title>Friends and foes A comparative genomics studyof 23 Aspergillus species from section Flavi.</title>
        <authorList>
            <consortium name="DOE Joint Genome Institute"/>
            <person name="Kjaerbolling I."/>
            <person name="Vesth T."/>
            <person name="Frisvad J.C."/>
            <person name="Nybo J.L."/>
            <person name="Theobald S."/>
            <person name="Kildgaard S."/>
            <person name="Isbrandt T."/>
            <person name="Kuo A."/>
            <person name="Sato A."/>
            <person name="Lyhne E.K."/>
            <person name="Kogle M.E."/>
            <person name="Wiebenga A."/>
            <person name="Kun R.S."/>
            <person name="Lubbers R.J."/>
            <person name="Makela M.R."/>
            <person name="Barry K."/>
            <person name="Chovatia M."/>
            <person name="Clum A."/>
            <person name="Daum C."/>
            <person name="Haridas S."/>
            <person name="He G."/>
            <person name="LaButti K."/>
            <person name="Lipzen A."/>
            <person name="Mondo S."/>
            <person name="Riley R."/>
            <person name="Salamov A."/>
            <person name="Simmons B.A."/>
            <person name="Magnuson J.K."/>
            <person name="Henrissat B."/>
            <person name="Mortensen U.H."/>
            <person name="Larsen T.O."/>
            <person name="Devries R.P."/>
            <person name="Grigoriev I.V."/>
            <person name="Machida M."/>
            <person name="Baker S.E."/>
            <person name="Andersen M.R."/>
        </authorList>
    </citation>
    <scope>NUCLEOTIDE SEQUENCE [LARGE SCALE GENOMIC DNA]</scope>
    <source>
        <strain evidence="2">IBT 14317</strain>
    </source>
</reference>
<dbReference type="Proteomes" id="UP000326877">
    <property type="component" value="Unassembled WGS sequence"/>
</dbReference>
<organism evidence="2">
    <name type="scientific">Petromyces alliaceus</name>
    <name type="common">Aspergillus alliaceus</name>
    <dbReference type="NCBI Taxonomy" id="209559"/>
    <lineage>
        <taxon>Eukaryota</taxon>
        <taxon>Fungi</taxon>
        <taxon>Dikarya</taxon>
        <taxon>Ascomycota</taxon>
        <taxon>Pezizomycotina</taxon>
        <taxon>Eurotiomycetes</taxon>
        <taxon>Eurotiomycetidae</taxon>
        <taxon>Eurotiales</taxon>
        <taxon>Aspergillaceae</taxon>
        <taxon>Aspergillus</taxon>
        <taxon>Aspergillus subgen. Circumdati</taxon>
    </lineage>
</organism>
<evidence type="ECO:0000313" key="2">
    <source>
        <dbReference type="EMBL" id="KAE8389703.1"/>
    </source>
</evidence>
<protein>
    <submittedName>
        <fullName evidence="2">Uncharacterized protein</fullName>
    </submittedName>
</protein>
<gene>
    <name evidence="2" type="ORF">BDV23DRAFT_156722</name>
</gene>
<proteinExistence type="predicted"/>
<feature type="region of interest" description="Disordered" evidence="1">
    <location>
        <begin position="1"/>
        <end position="23"/>
    </location>
</feature>
<accession>A0A5N7C7Z1</accession>